<dbReference type="GO" id="GO:0015937">
    <property type="term" value="P:coenzyme A biosynthetic process"/>
    <property type="evidence" value="ECO:0007669"/>
    <property type="project" value="UniProtKB-UniRule"/>
</dbReference>
<keyword evidence="2 3" id="KW-0456">Lyase</keyword>
<comment type="function">
    <text evidence="3">Catalyzes two sequential steps in the biosynthesis of coenzyme A. In the first step cysteine is conjugated to 4'-phosphopantothenate to form 4-phosphopantothenoylcysteine. In the second step the latter compound is decarboxylated to form 4'-phosphopantotheine.</text>
</comment>
<dbReference type="SUPFAM" id="SSF102645">
    <property type="entry name" value="CoaB-like"/>
    <property type="match status" value="1"/>
</dbReference>
<feature type="domain" description="Flavoprotein" evidence="5">
    <location>
        <begin position="5"/>
        <end position="178"/>
    </location>
</feature>
<evidence type="ECO:0000256" key="3">
    <source>
        <dbReference type="HAMAP-Rule" id="MF_02225"/>
    </source>
</evidence>
<accession>A0A2H0XUD7</accession>
<dbReference type="Pfam" id="PF02441">
    <property type="entry name" value="Flavoprotein"/>
    <property type="match status" value="1"/>
</dbReference>
<dbReference type="InterPro" id="IPR035929">
    <property type="entry name" value="CoaB-like_sf"/>
</dbReference>
<evidence type="ECO:0000256" key="2">
    <source>
        <dbReference type="ARBA" id="ARBA00023239"/>
    </source>
</evidence>
<gene>
    <name evidence="3 7" type="primary">coaBC</name>
    <name evidence="7" type="ORF">COT42_07725</name>
</gene>
<comment type="cofactor">
    <cofactor evidence="3">
        <name>Mg(2+)</name>
        <dbReference type="ChEBI" id="CHEBI:18420"/>
    </cofactor>
</comment>
<feature type="binding site" evidence="3">
    <location>
        <position position="278"/>
    </location>
    <ligand>
        <name>CTP</name>
        <dbReference type="ChEBI" id="CHEBI:37563"/>
    </ligand>
</feature>
<reference evidence="7 8" key="1">
    <citation type="submission" date="2017-09" db="EMBL/GenBank/DDBJ databases">
        <title>Depth-based differentiation of microbial function through sediment-hosted aquifers and enrichment of novel symbionts in the deep terrestrial subsurface.</title>
        <authorList>
            <person name="Probst A.J."/>
            <person name="Ladd B."/>
            <person name="Jarett J.K."/>
            <person name="Geller-Mcgrath D.E."/>
            <person name="Sieber C.M."/>
            <person name="Emerson J.B."/>
            <person name="Anantharaman K."/>
            <person name="Thomas B.C."/>
            <person name="Malmstrom R."/>
            <person name="Stieglmeier M."/>
            <person name="Klingl A."/>
            <person name="Woyke T."/>
            <person name="Ryan C.M."/>
            <person name="Banfield J.F."/>
        </authorList>
    </citation>
    <scope>NUCLEOTIDE SEQUENCE [LARGE SCALE GENOMIC DNA]</scope>
    <source>
        <strain evidence="7">CG08_land_8_20_14_0_20_45_16</strain>
    </source>
</reference>
<dbReference type="Pfam" id="PF04127">
    <property type="entry name" value="DFP"/>
    <property type="match status" value="1"/>
</dbReference>
<dbReference type="UniPathway" id="UPA00241">
    <property type="reaction ID" value="UER00353"/>
</dbReference>
<comment type="pathway">
    <text evidence="3 4">Cofactor biosynthesis; coenzyme A biosynthesis; CoA from (R)-pantothenate: step 3/5.</text>
</comment>
<keyword evidence="3 4" id="KW-0436">Ligase</keyword>
<dbReference type="InterPro" id="IPR005252">
    <property type="entry name" value="CoaBC"/>
</dbReference>
<dbReference type="EMBL" id="PEYM01000128">
    <property type="protein sequence ID" value="PIS28522.1"/>
    <property type="molecule type" value="Genomic_DNA"/>
</dbReference>
<keyword evidence="3 4" id="KW-0285">Flavoprotein</keyword>
<dbReference type="GO" id="GO:0004633">
    <property type="term" value="F:phosphopantothenoylcysteine decarboxylase activity"/>
    <property type="evidence" value="ECO:0007669"/>
    <property type="project" value="UniProtKB-UniRule"/>
</dbReference>
<dbReference type="PANTHER" id="PTHR14359">
    <property type="entry name" value="HOMO-OLIGOMERIC FLAVIN CONTAINING CYS DECARBOXYLASE FAMILY"/>
    <property type="match status" value="1"/>
</dbReference>
<feature type="domain" description="DNA/pantothenate metabolism flavoprotein C-terminal" evidence="6">
    <location>
        <begin position="186"/>
        <end position="396"/>
    </location>
</feature>
<dbReference type="GO" id="GO:0010181">
    <property type="term" value="F:FMN binding"/>
    <property type="evidence" value="ECO:0007669"/>
    <property type="project" value="UniProtKB-UniRule"/>
</dbReference>
<evidence type="ECO:0000259" key="6">
    <source>
        <dbReference type="Pfam" id="PF04127"/>
    </source>
</evidence>
<dbReference type="Gene3D" id="3.40.50.1950">
    <property type="entry name" value="Flavin prenyltransferase-like"/>
    <property type="match status" value="1"/>
</dbReference>
<dbReference type="InterPro" id="IPR036551">
    <property type="entry name" value="Flavin_trans-like"/>
</dbReference>
<dbReference type="AlphaFoldDB" id="A0A2H0XUD7"/>
<comment type="pathway">
    <text evidence="3 4">Cofactor biosynthesis; coenzyme A biosynthesis; CoA from (R)-pantothenate: step 2/5.</text>
</comment>
<evidence type="ECO:0000259" key="5">
    <source>
        <dbReference type="Pfam" id="PF02441"/>
    </source>
</evidence>
<dbReference type="Gene3D" id="3.40.50.10300">
    <property type="entry name" value="CoaB-like"/>
    <property type="match status" value="1"/>
</dbReference>
<dbReference type="NCBIfam" id="TIGR00521">
    <property type="entry name" value="coaBC_dfp"/>
    <property type="match status" value="1"/>
</dbReference>
<dbReference type="GO" id="GO:0015941">
    <property type="term" value="P:pantothenate catabolic process"/>
    <property type="evidence" value="ECO:0007669"/>
    <property type="project" value="InterPro"/>
</dbReference>
<dbReference type="EC" id="6.3.2.5" evidence="3"/>
<evidence type="ECO:0000256" key="4">
    <source>
        <dbReference type="RuleBase" id="RU364078"/>
    </source>
</evidence>
<feature type="binding site" evidence="3">
    <location>
        <position position="345"/>
    </location>
    <ligand>
        <name>CTP</name>
        <dbReference type="ChEBI" id="CHEBI:37563"/>
    </ligand>
</feature>
<evidence type="ECO:0000313" key="7">
    <source>
        <dbReference type="EMBL" id="PIS28522.1"/>
    </source>
</evidence>
<name>A0A2H0XUD7_UNCSA</name>
<feature type="binding site" evidence="3">
    <location>
        <position position="349"/>
    </location>
    <ligand>
        <name>CTP</name>
        <dbReference type="ChEBI" id="CHEBI:37563"/>
    </ligand>
</feature>
<comment type="caution">
    <text evidence="3">Lacks conserved residue(s) required for the propagation of feature annotation.</text>
</comment>
<evidence type="ECO:0000313" key="8">
    <source>
        <dbReference type="Proteomes" id="UP000231343"/>
    </source>
</evidence>
<feature type="active site" description="Proton donor" evidence="3">
    <location>
        <position position="158"/>
    </location>
</feature>
<keyword evidence="3" id="KW-0460">Magnesium</keyword>
<feature type="region of interest" description="Phosphopantothenoylcysteine decarboxylase" evidence="3">
    <location>
        <begin position="1"/>
        <end position="190"/>
    </location>
</feature>
<keyword evidence="3" id="KW-0511">Multifunctional enzyme</keyword>
<dbReference type="HAMAP" id="MF_02225">
    <property type="entry name" value="CoaBC"/>
    <property type="match status" value="1"/>
</dbReference>
<dbReference type="EC" id="4.1.1.36" evidence="3"/>
<keyword evidence="1 3" id="KW-0210">Decarboxylase</keyword>
<keyword evidence="3 4" id="KW-0288">FMN</keyword>
<comment type="similarity">
    <text evidence="3 4">In the N-terminal section; belongs to the HFCD (homo-oligomeric flavin containing Cys decarboxylase) superfamily.</text>
</comment>
<protein>
    <recommendedName>
        <fullName evidence="3">Coenzyme A biosynthesis bifunctional protein CoaBC</fullName>
    </recommendedName>
    <alternativeName>
        <fullName evidence="3">DNA/pantothenate metabolism flavoprotein</fullName>
    </alternativeName>
    <alternativeName>
        <fullName evidence="3">Phosphopantothenoylcysteine synthetase/decarboxylase</fullName>
        <shortName evidence="3">PPCS-PPCDC</shortName>
    </alternativeName>
    <domain>
        <recommendedName>
            <fullName evidence="3">Phosphopantothenoylcysteine decarboxylase</fullName>
            <shortName evidence="3">PPC decarboxylase</shortName>
            <shortName evidence="3">PPC-DC</shortName>
            <ecNumber evidence="3">4.1.1.36</ecNumber>
        </recommendedName>
        <alternativeName>
            <fullName evidence="3">CoaC</fullName>
        </alternativeName>
    </domain>
    <domain>
        <recommendedName>
            <fullName evidence="3">Phosphopantothenate--cysteine ligase</fullName>
            <ecNumber evidence="3">6.3.2.5</ecNumber>
        </recommendedName>
        <alternativeName>
            <fullName evidence="3">CoaB</fullName>
        </alternativeName>
        <alternativeName>
            <fullName evidence="3">Phosphopantothenoylcysteine synthetase</fullName>
            <shortName evidence="3">PPC synthetase</shortName>
            <shortName evidence="3">PPC-S</shortName>
        </alternativeName>
    </domain>
</protein>
<dbReference type="GO" id="GO:0046872">
    <property type="term" value="F:metal ion binding"/>
    <property type="evidence" value="ECO:0007669"/>
    <property type="project" value="UniProtKB-KW"/>
</dbReference>
<dbReference type="InterPro" id="IPR003382">
    <property type="entry name" value="Flavoprotein"/>
</dbReference>
<organism evidence="7 8">
    <name type="scientific">Candidatus Saganbacteria bacterium CG08_land_8_20_14_0_20_45_16</name>
    <dbReference type="NCBI Taxonomy" id="2014293"/>
    <lineage>
        <taxon>Bacteria</taxon>
        <taxon>Bacillati</taxon>
        <taxon>Saganbacteria</taxon>
    </lineage>
</organism>
<feature type="binding site" evidence="3">
    <location>
        <position position="331"/>
    </location>
    <ligand>
        <name>CTP</name>
        <dbReference type="ChEBI" id="CHEBI:37563"/>
    </ligand>
</feature>
<proteinExistence type="inferred from homology"/>
<keyword evidence="3" id="KW-0479">Metal-binding</keyword>
<evidence type="ECO:0000256" key="1">
    <source>
        <dbReference type="ARBA" id="ARBA00022793"/>
    </source>
</evidence>
<comment type="catalytic activity">
    <reaction evidence="3 4">
        <text>(R)-4'-phosphopantothenate + L-cysteine + CTP = N-[(R)-4-phosphopantothenoyl]-L-cysteine + CMP + diphosphate + H(+)</text>
        <dbReference type="Rhea" id="RHEA:19397"/>
        <dbReference type="ChEBI" id="CHEBI:10986"/>
        <dbReference type="ChEBI" id="CHEBI:15378"/>
        <dbReference type="ChEBI" id="CHEBI:33019"/>
        <dbReference type="ChEBI" id="CHEBI:35235"/>
        <dbReference type="ChEBI" id="CHEBI:37563"/>
        <dbReference type="ChEBI" id="CHEBI:59458"/>
        <dbReference type="ChEBI" id="CHEBI:60377"/>
        <dbReference type="EC" id="6.3.2.5"/>
    </reaction>
</comment>
<sequence>MLTGKTIILGVSSSIAAYKACEIVSRLKKLGADVWVVMTESATKLVAPLTFRTLSGNSVITDLFSEELAKLPVPHISLAKKASLMLIAPATANTIAKLVEGKADDPLTTIALAIKGPKLIAPAMNSAMWQNVATAKNIKKLKKLNWQILGPVEGKLACGDEDIGKMMEPAEIVVEVARWLGGSVGLKGRQILVTAGGTREAIDPVRYISNRSSGKMGYAIAIAAREQGAEVTLISAAKLPDPLDIKVVRVETADEMLKAVLKYYDEADVVVMAAAVADYKYQIPNNKLQTIPKSKIKKTKQGLVLSLVPTEDILKTIGKMKGRKDKVIVGFALETDNLIKNAKKKLIDKNLDFIVANQPATFDSDQIKFSIIDKSGKVADYPLQSKDQAARAILDLAACWCCP</sequence>
<dbReference type="SUPFAM" id="SSF52507">
    <property type="entry name" value="Homo-oligomeric flavin-containing Cys decarboxylases, HFCD"/>
    <property type="match status" value="1"/>
</dbReference>
<comment type="function">
    <text evidence="4">Catalyzes two steps in the biosynthesis of coenzyme A. In the first step cysteine is conjugated to 4'-phosphopantothenate to form 4-phosphopantothenoylcysteine, in the latter compound is decarboxylated to form 4'-phosphopantotheine.</text>
</comment>
<comment type="similarity">
    <text evidence="3 4">In the C-terminal section; belongs to the PPC synthetase family.</text>
</comment>
<feature type="binding site" evidence="3">
    <location>
        <position position="295"/>
    </location>
    <ligand>
        <name>CTP</name>
        <dbReference type="ChEBI" id="CHEBI:37563"/>
    </ligand>
</feature>
<dbReference type="GO" id="GO:0004632">
    <property type="term" value="F:phosphopantothenate--cysteine ligase activity"/>
    <property type="evidence" value="ECO:0007669"/>
    <property type="project" value="UniProtKB-UniRule"/>
</dbReference>
<comment type="cofactor">
    <cofactor evidence="3">
        <name>FMN</name>
        <dbReference type="ChEBI" id="CHEBI:58210"/>
    </cofactor>
    <text evidence="3">Binds 1 FMN per subunit.</text>
</comment>
<comment type="caution">
    <text evidence="7">The sequence shown here is derived from an EMBL/GenBank/DDBJ whole genome shotgun (WGS) entry which is preliminary data.</text>
</comment>
<dbReference type="GO" id="GO:0071513">
    <property type="term" value="C:phosphopantothenoylcysteine decarboxylase complex"/>
    <property type="evidence" value="ECO:0007669"/>
    <property type="project" value="TreeGrafter"/>
</dbReference>
<dbReference type="PANTHER" id="PTHR14359:SF6">
    <property type="entry name" value="PHOSPHOPANTOTHENOYLCYSTEINE DECARBOXYLASE"/>
    <property type="match status" value="1"/>
</dbReference>
<dbReference type="Proteomes" id="UP000231343">
    <property type="component" value="Unassembled WGS sequence"/>
</dbReference>
<dbReference type="InterPro" id="IPR007085">
    <property type="entry name" value="DNA/pantothenate-metab_flavo_C"/>
</dbReference>
<comment type="catalytic activity">
    <reaction evidence="3 4">
        <text>N-[(R)-4-phosphopantothenoyl]-L-cysteine + H(+) = (R)-4'-phosphopantetheine + CO2</text>
        <dbReference type="Rhea" id="RHEA:16793"/>
        <dbReference type="ChEBI" id="CHEBI:15378"/>
        <dbReference type="ChEBI" id="CHEBI:16526"/>
        <dbReference type="ChEBI" id="CHEBI:59458"/>
        <dbReference type="ChEBI" id="CHEBI:61723"/>
        <dbReference type="EC" id="4.1.1.36"/>
    </reaction>
</comment>
<feature type="region of interest" description="Phosphopantothenate--cysteine ligase" evidence="3">
    <location>
        <begin position="191"/>
        <end position="403"/>
    </location>
</feature>